<organism evidence="2 3">
    <name type="scientific">Paenibacillus albus</name>
    <dbReference type="NCBI Taxonomy" id="2495582"/>
    <lineage>
        <taxon>Bacteria</taxon>
        <taxon>Bacillati</taxon>
        <taxon>Bacillota</taxon>
        <taxon>Bacilli</taxon>
        <taxon>Bacillales</taxon>
        <taxon>Paenibacillaceae</taxon>
        <taxon>Paenibacillus</taxon>
    </lineage>
</organism>
<dbReference type="Proteomes" id="UP000272528">
    <property type="component" value="Chromosome"/>
</dbReference>
<protein>
    <submittedName>
        <fullName evidence="2">Uncharacterized protein</fullName>
    </submittedName>
</protein>
<dbReference type="AlphaFoldDB" id="A0A3S9A828"/>
<dbReference type="RefSeq" id="WP_126017624.1">
    <property type="nucleotide sequence ID" value="NZ_CP034437.1"/>
</dbReference>
<reference evidence="3" key="1">
    <citation type="submission" date="2018-12" db="EMBL/GenBank/DDBJ databases">
        <title>Genome sequence of Peanibacillus sp.</title>
        <authorList>
            <person name="Subramani G."/>
            <person name="Srinivasan S."/>
            <person name="Kim M.K."/>
        </authorList>
    </citation>
    <scope>NUCLEOTIDE SEQUENCE [LARGE SCALE GENOMIC DNA]</scope>
    <source>
        <strain evidence="3">18JY67-1</strain>
    </source>
</reference>
<accession>A0A3S9A828</accession>
<dbReference type="EMBL" id="CP034437">
    <property type="protein sequence ID" value="AZN41918.1"/>
    <property type="molecule type" value="Genomic_DNA"/>
</dbReference>
<keyword evidence="3" id="KW-1185">Reference proteome</keyword>
<name>A0A3S9A828_9BACL</name>
<evidence type="ECO:0000256" key="1">
    <source>
        <dbReference type="SAM" id="Coils"/>
    </source>
</evidence>
<dbReference type="KEGG" id="palb:EJC50_21235"/>
<gene>
    <name evidence="2" type="ORF">EJC50_21235</name>
</gene>
<proteinExistence type="predicted"/>
<keyword evidence="1" id="KW-0175">Coiled coil</keyword>
<evidence type="ECO:0000313" key="3">
    <source>
        <dbReference type="Proteomes" id="UP000272528"/>
    </source>
</evidence>
<feature type="coiled-coil region" evidence="1">
    <location>
        <begin position="50"/>
        <end position="88"/>
    </location>
</feature>
<sequence>MNMQNQPPANSQQLSYEQFQAQVRQRELQEQQQAQQALKRVGLDPKSQQVQQVIQQLNSIEKELQQAENQLQMQMDAQRRQIKLIQQKIQHTVAQFQGASANSNSYMQ</sequence>
<evidence type="ECO:0000313" key="2">
    <source>
        <dbReference type="EMBL" id="AZN41918.1"/>
    </source>
</evidence>